<accession>A0A8J3WVD7</accession>
<organism evidence="3 4">
    <name type="scientific">Planobispora takensis</name>
    <dbReference type="NCBI Taxonomy" id="1367882"/>
    <lineage>
        <taxon>Bacteria</taxon>
        <taxon>Bacillati</taxon>
        <taxon>Actinomycetota</taxon>
        <taxon>Actinomycetes</taxon>
        <taxon>Streptosporangiales</taxon>
        <taxon>Streptosporangiaceae</taxon>
        <taxon>Planobispora</taxon>
    </lineage>
</organism>
<keyword evidence="2" id="KW-1133">Transmembrane helix</keyword>
<feature type="transmembrane region" description="Helical" evidence="2">
    <location>
        <begin position="175"/>
        <end position="195"/>
    </location>
</feature>
<feature type="transmembrane region" description="Helical" evidence="2">
    <location>
        <begin position="143"/>
        <end position="163"/>
    </location>
</feature>
<evidence type="ECO:0000313" key="4">
    <source>
        <dbReference type="Proteomes" id="UP000634476"/>
    </source>
</evidence>
<evidence type="ECO:0000256" key="2">
    <source>
        <dbReference type="SAM" id="Phobius"/>
    </source>
</evidence>
<reference evidence="3" key="1">
    <citation type="submission" date="2021-01" db="EMBL/GenBank/DDBJ databases">
        <title>Whole genome shotgun sequence of Planobispora takensis NBRC 109077.</title>
        <authorList>
            <person name="Komaki H."/>
            <person name="Tamura T."/>
        </authorList>
    </citation>
    <scope>NUCLEOTIDE SEQUENCE</scope>
    <source>
        <strain evidence="3">NBRC 109077</strain>
    </source>
</reference>
<gene>
    <name evidence="3" type="ORF">Pta02_56940</name>
</gene>
<evidence type="ECO:0008006" key="5">
    <source>
        <dbReference type="Google" id="ProtNLM"/>
    </source>
</evidence>
<proteinExistence type="predicted"/>
<comment type="caution">
    <text evidence="3">The sequence shown here is derived from an EMBL/GenBank/DDBJ whole genome shotgun (WGS) entry which is preliminary data.</text>
</comment>
<keyword evidence="4" id="KW-1185">Reference proteome</keyword>
<dbReference type="AlphaFoldDB" id="A0A8J3WVD7"/>
<evidence type="ECO:0000256" key="1">
    <source>
        <dbReference type="SAM" id="MobiDB-lite"/>
    </source>
</evidence>
<dbReference type="EMBL" id="BOOK01000040">
    <property type="protein sequence ID" value="GII03686.1"/>
    <property type="molecule type" value="Genomic_DNA"/>
</dbReference>
<protein>
    <recommendedName>
        <fullName evidence="5">DUF1440 domain-containing protein</fullName>
    </recommendedName>
</protein>
<feature type="region of interest" description="Disordered" evidence="1">
    <location>
        <begin position="49"/>
        <end position="81"/>
    </location>
</feature>
<feature type="region of interest" description="Disordered" evidence="1">
    <location>
        <begin position="1"/>
        <end position="22"/>
    </location>
</feature>
<dbReference type="InterPro" id="IPR046739">
    <property type="entry name" value="DUF6789"/>
</dbReference>
<evidence type="ECO:0000313" key="3">
    <source>
        <dbReference type="EMBL" id="GII03686.1"/>
    </source>
</evidence>
<keyword evidence="2" id="KW-0812">Transmembrane</keyword>
<sequence length="236" mass="24306">MAVQQQHGRPVTAVPDEKLGLPGRHPLLRESLEHFVTPVPYGSAGTIARRGNGSSCAAAESGGPFDLPRTGEATRAGTSAKEGPTMIGDLVRGGLGGLFATAAMSAVMVAGDRAGLMRDQPPKRITRAFMPGHRHRPKKGEGVLGALAHLGFGAASGALFGVLTGGRRPPVPAGVAYALGIWLVSYQGWVPGLGILPPISRDRPGRVVVMGTGHVVYGAALAAALRRLNAPLTPEK</sequence>
<dbReference type="Pfam" id="PF20587">
    <property type="entry name" value="DUF6789"/>
    <property type="match status" value="1"/>
</dbReference>
<name>A0A8J3WVD7_9ACTN</name>
<dbReference type="Proteomes" id="UP000634476">
    <property type="component" value="Unassembled WGS sequence"/>
</dbReference>
<keyword evidence="2" id="KW-0472">Membrane</keyword>